<comment type="caution">
    <text evidence="1">The sequence shown here is derived from an EMBL/GenBank/DDBJ whole genome shotgun (WGS) entry which is preliminary data.</text>
</comment>
<evidence type="ECO:0000313" key="1">
    <source>
        <dbReference type="EMBL" id="NIZ63300.1"/>
    </source>
</evidence>
<organism evidence="1 2">
    <name type="scientific">Parasedimentitalea denitrificans</name>
    <dbReference type="NCBI Taxonomy" id="2211118"/>
    <lineage>
        <taxon>Bacteria</taxon>
        <taxon>Pseudomonadati</taxon>
        <taxon>Pseudomonadota</taxon>
        <taxon>Alphaproteobacteria</taxon>
        <taxon>Rhodobacterales</taxon>
        <taxon>Paracoccaceae</taxon>
        <taxon>Parasedimentitalea</taxon>
    </lineage>
</organism>
<sequence length="194" mass="21949">MNTEDQAAGEKRVQDVLIKPLLDLGLAKPSTLTKARFDDMLKELRQMLAYMTAENLDLLRQEVEVRPGGKDGDRFPIALKIRKWARDIQQPVSGPSPLMIEVFTHQLGRDALEKGWAPELMINLRGARKWPGPFTVSGIKAAADDAMRRLEDIELRLSRNEEIQEEDAMFRNKRRAAIQKCQDIADQSQARGAA</sequence>
<evidence type="ECO:0000313" key="2">
    <source>
        <dbReference type="Proteomes" id="UP001429564"/>
    </source>
</evidence>
<dbReference type="EMBL" id="QHLQ01000034">
    <property type="protein sequence ID" value="NIZ63300.1"/>
    <property type="molecule type" value="Genomic_DNA"/>
</dbReference>
<protein>
    <submittedName>
        <fullName evidence="1">Uncharacterized protein</fullName>
    </submittedName>
</protein>
<dbReference type="RefSeq" id="WP_167685892.1">
    <property type="nucleotide sequence ID" value="NZ_QHLQ01000034.1"/>
</dbReference>
<proteinExistence type="predicted"/>
<dbReference type="Proteomes" id="UP001429564">
    <property type="component" value="Unassembled WGS sequence"/>
</dbReference>
<reference evidence="1 2" key="1">
    <citation type="submission" date="2018-05" db="EMBL/GenBank/DDBJ databases">
        <authorList>
            <person name="Zhang Y.-J."/>
        </authorList>
    </citation>
    <scope>NUCLEOTIDE SEQUENCE [LARGE SCALE GENOMIC DNA]</scope>
    <source>
        <strain evidence="1 2">CY04</strain>
    </source>
</reference>
<accession>A0ABX0WG13</accession>
<keyword evidence="2" id="KW-1185">Reference proteome</keyword>
<gene>
    <name evidence="1" type="ORF">DL239_20235</name>
</gene>
<name>A0ABX0WG13_9RHOB</name>